<dbReference type="Pfam" id="PF06516">
    <property type="entry name" value="NUP"/>
    <property type="match status" value="1"/>
</dbReference>
<proteinExistence type="predicted"/>
<dbReference type="PANTHER" id="PTHR38643:SF1">
    <property type="entry name" value="PURINE NUCLEOSIDE PERMEASE C285.05-RELATED"/>
    <property type="match status" value="1"/>
</dbReference>
<gene>
    <name evidence="1" type="ORF">B0H17DRAFT_1056085</name>
</gene>
<dbReference type="AlphaFoldDB" id="A0AAD7GLQ6"/>
<sequence>MVENTTRVFTNGSAEYCTTQQEDNATLNALMRGALFRLVDFARCAPRRTGIGSLPGRALWRTCWAPRRASSHRC</sequence>
<dbReference type="PANTHER" id="PTHR38643">
    <property type="entry name" value="PURINE NUCLEOSIDE PERMEASE C285.05-RELATED"/>
    <property type="match status" value="1"/>
</dbReference>
<organism evidence="1 2">
    <name type="scientific">Mycena rosella</name>
    <name type="common">Pink bonnet</name>
    <name type="synonym">Agaricus rosellus</name>
    <dbReference type="NCBI Taxonomy" id="1033263"/>
    <lineage>
        <taxon>Eukaryota</taxon>
        <taxon>Fungi</taxon>
        <taxon>Dikarya</taxon>
        <taxon>Basidiomycota</taxon>
        <taxon>Agaricomycotina</taxon>
        <taxon>Agaricomycetes</taxon>
        <taxon>Agaricomycetidae</taxon>
        <taxon>Agaricales</taxon>
        <taxon>Marasmiineae</taxon>
        <taxon>Mycenaceae</taxon>
        <taxon>Mycena</taxon>
    </lineage>
</organism>
<dbReference type="InterPro" id="IPR009486">
    <property type="entry name" value="Pur_nuclsid_perm"/>
</dbReference>
<dbReference type="Proteomes" id="UP001221757">
    <property type="component" value="Unassembled WGS sequence"/>
</dbReference>
<evidence type="ECO:0000313" key="2">
    <source>
        <dbReference type="Proteomes" id="UP001221757"/>
    </source>
</evidence>
<accession>A0AAD7GLQ6</accession>
<name>A0AAD7GLQ6_MYCRO</name>
<evidence type="ECO:0000313" key="1">
    <source>
        <dbReference type="EMBL" id="KAJ7695023.1"/>
    </source>
</evidence>
<dbReference type="GO" id="GO:0005783">
    <property type="term" value="C:endoplasmic reticulum"/>
    <property type="evidence" value="ECO:0007669"/>
    <property type="project" value="TreeGrafter"/>
</dbReference>
<comment type="caution">
    <text evidence="1">The sequence shown here is derived from an EMBL/GenBank/DDBJ whole genome shotgun (WGS) entry which is preliminary data.</text>
</comment>
<keyword evidence="2" id="KW-1185">Reference proteome</keyword>
<reference evidence="1" key="1">
    <citation type="submission" date="2023-03" db="EMBL/GenBank/DDBJ databases">
        <title>Massive genome expansion in bonnet fungi (Mycena s.s.) driven by repeated elements and novel gene families across ecological guilds.</title>
        <authorList>
            <consortium name="Lawrence Berkeley National Laboratory"/>
            <person name="Harder C.B."/>
            <person name="Miyauchi S."/>
            <person name="Viragh M."/>
            <person name="Kuo A."/>
            <person name="Thoen E."/>
            <person name="Andreopoulos B."/>
            <person name="Lu D."/>
            <person name="Skrede I."/>
            <person name="Drula E."/>
            <person name="Henrissat B."/>
            <person name="Morin E."/>
            <person name="Kohler A."/>
            <person name="Barry K."/>
            <person name="LaButti K."/>
            <person name="Morin E."/>
            <person name="Salamov A."/>
            <person name="Lipzen A."/>
            <person name="Mereny Z."/>
            <person name="Hegedus B."/>
            <person name="Baldrian P."/>
            <person name="Stursova M."/>
            <person name="Weitz H."/>
            <person name="Taylor A."/>
            <person name="Grigoriev I.V."/>
            <person name="Nagy L.G."/>
            <person name="Martin F."/>
            <person name="Kauserud H."/>
        </authorList>
    </citation>
    <scope>NUCLEOTIDE SEQUENCE</scope>
    <source>
        <strain evidence="1">CBHHK067</strain>
    </source>
</reference>
<dbReference type="GO" id="GO:0055085">
    <property type="term" value="P:transmembrane transport"/>
    <property type="evidence" value="ECO:0007669"/>
    <property type="project" value="InterPro"/>
</dbReference>
<dbReference type="EMBL" id="JARKIE010000039">
    <property type="protein sequence ID" value="KAJ7695023.1"/>
    <property type="molecule type" value="Genomic_DNA"/>
</dbReference>
<protein>
    <submittedName>
        <fullName evidence="1">Uncharacterized protein</fullName>
    </submittedName>
</protein>